<dbReference type="PATRIC" id="fig|1872076.5.peg.1328"/>
<evidence type="ECO:0000256" key="11">
    <source>
        <dbReference type="SAM" id="Phobius"/>
    </source>
</evidence>
<feature type="transmembrane region" description="Helical" evidence="11">
    <location>
        <begin position="12"/>
        <end position="37"/>
    </location>
</feature>
<organism evidence="13 14">
    <name type="scientific">Candidatus Scalindua rubra</name>
    <dbReference type="NCBI Taxonomy" id="1872076"/>
    <lineage>
        <taxon>Bacteria</taxon>
        <taxon>Pseudomonadati</taxon>
        <taxon>Planctomycetota</taxon>
        <taxon>Candidatus Brocadiia</taxon>
        <taxon>Candidatus Brocadiales</taxon>
        <taxon>Candidatus Scalinduaceae</taxon>
        <taxon>Candidatus Scalindua</taxon>
    </lineage>
</organism>
<keyword evidence="11" id="KW-0812">Transmembrane</keyword>
<protein>
    <recommendedName>
        <fullName evidence="10">Peptidyl-prolyl cis-trans isomerase</fullName>
        <ecNumber evidence="10">5.2.1.8</ecNumber>
    </recommendedName>
</protein>
<evidence type="ECO:0000256" key="10">
    <source>
        <dbReference type="RuleBase" id="RU003915"/>
    </source>
</evidence>
<dbReference type="InterPro" id="IPR046357">
    <property type="entry name" value="PPIase_dom_sf"/>
</dbReference>
<dbReference type="GO" id="GO:0003755">
    <property type="term" value="F:peptidyl-prolyl cis-trans isomerase activity"/>
    <property type="evidence" value="ECO:0007669"/>
    <property type="project" value="UniProtKB-UniRule"/>
</dbReference>
<dbReference type="Pfam" id="PF00254">
    <property type="entry name" value="FKBP_C"/>
    <property type="match status" value="1"/>
</dbReference>
<evidence type="ECO:0000256" key="7">
    <source>
        <dbReference type="ARBA" id="ARBA00023235"/>
    </source>
</evidence>
<dbReference type="InterPro" id="IPR001179">
    <property type="entry name" value="PPIase_FKBP_dom"/>
</dbReference>
<dbReference type="EC" id="5.2.1.8" evidence="10"/>
<dbReference type="Proteomes" id="UP000094056">
    <property type="component" value="Unassembled WGS sequence"/>
</dbReference>
<comment type="subcellular location">
    <subcellularLocation>
        <location evidence="2">Cytoplasm</location>
    </subcellularLocation>
</comment>
<evidence type="ECO:0000256" key="6">
    <source>
        <dbReference type="ARBA" id="ARBA00023186"/>
    </source>
</evidence>
<dbReference type="SUPFAM" id="SSF54534">
    <property type="entry name" value="FKBP-like"/>
    <property type="match status" value="1"/>
</dbReference>
<evidence type="ECO:0000256" key="4">
    <source>
        <dbReference type="ARBA" id="ARBA00022490"/>
    </source>
</evidence>
<sequence>MRFLIVRERILVVIKLLIKTSLMLFLIMVLVMINGYLSKANGSEKEGEKTIVKKGDKVKIHYTVSLKDGTVFDKSKAGKPLEFTVGSEQMPRGLDLAVRGMKLNEEKKVTIEAKDAYGKRNEDLVMKFFRTDLPENFEPRKGMVIKLQGIPGTIVNIDETHVILDGNHPLAGKDVVFDINVVGIE</sequence>
<proteinExistence type="inferred from homology"/>
<keyword evidence="11" id="KW-1133">Transmembrane helix</keyword>
<comment type="function">
    <text evidence="8">Also involved in hydrogenase metallocenter assembly, probably by participating in the nickel insertion step. This function in hydrogenase biosynthesis requires chaperone activity and the presence of the metal-binding domain, but not PPIase activity.</text>
</comment>
<comment type="similarity">
    <text evidence="3 10">Belongs to the FKBP-type PPIase family.</text>
</comment>
<dbReference type="Gene3D" id="3.10.50.40">
    <property type="match status" value="1"/>
</dbReference>
<keyword evidence="5 9" id="KW-0697">Rotamase</keyword>
<reference evidence="13 14" key="1">
    <citation type="submission" date="2016-07" db="EMBL/GenBank/DDBJ databases">
        <title>Draft genome of Scalindua rubra, obtained from a brine-seawater interface in the Red Sea, sheds light on salt adaptation in anammox bacteria.</title>
        <authorList>
            <person name="Speth D.R."/>
            <person name="Lagkouvardos I."/>
            <person name="Wang Y."/>
            <person name="Qian P.-Y."/>
            <person name="Dutilh B.E."/>
            <person name="Jetten M.S."/>
        </authorList>
    </citation>
    <scope>NUCLEOTIDE SEQUENCE [LARGE SCALE GENOMIC DNA]</scope>
    <source>
        <strain evidence="13">BSI-1</strain>
    </source>
</reference>
<dbReference type="AlphaFoldDB" id="A0A1E3XDP0"/>
<evidence type="ECO:0000313" key="14">
    <source>
        <dbReference type="Proteomes" id="UP000094056"/>
    </source>
</evidence>
<evidence type="ECO:0000256" key="5">
    <source>
        <dbReference type="ARBA" id="ARBA00023110"/>
    </source>
</evidence>
<evidence type="ECO:0000256" key="2">
    <source>
        <dbReference type="ARBA" id="ARBA00004496"/>
    </source>
</evidence>
<evidence type="ECO:0000259" key="12">
    <source>
        <dbReference type="PROSITE" id="PS50059"/>
    </source>
</evidence>
<evidence type="ECO:0000256" key="1">
    <source>
        <dbReference type="ARBA" id="ARBA00000971"/>
    </source>
</evidence>
<gene>
    <name evidence="13" type="ORF">SCARUB_01156</name>
</gene>
<comment type="caution">
    <text evidence="13">The sequence shown here is derived from an EMBL/GenBank/DDBJ whole genome shotgun (WGS) entry which is preliminary data.</text>
</comment>
<dbReference type="PROSITE" id="PS50059">
    <property type="entry name" value="FKBP_PPIASE"/>
    <property type="match status" value="1"/>
</dbReference>
<dbReference type="PANTHER" id="PTHR47861:SF3">
    <property type="entry name" value="FKBP-TYPE PEPTIDYL-PROLYL CIS-TRANS ISOMERASE SLYD"/>
    <property type="match status" value="1"/>
</dbReference>
<feature type="domain" description="PPIase FKBP-type" evidence="12">
    <location>
        <begin position="55"/>
        <end position="136"/>
    </location>
</feature>
<accession>A0A1E3XDP0</accession>
<evidence type="ECO:0000256" key="9">
    <source>
        <dbReference type="PROSITE-ProRule" id="PRU00277"/>
    </source>
</evidence>
<evidence type="ECO:0000256" key="8">
    <source>
        <dbReference type="ARBA" id="ARBA00037071"/>
    </source>
</evidence>
<comment type="catalytic activity">
    <reaction evidence="1 9 10">
        <text>[protein]-peptidylproline (omega=180) = [protein]-peptidylproline (omega=0)</text>
        <dbReference type="Rhea" id="RHEA:16237"/>
        <dbReference type="Rhea" id="RHEA-COMP:10747"/>
        <dbReference type="Rhea" id="RHEA-COMP:10748"/>
        <dbReference type="ChEBI" id="CHEBI:83833"/>
        <dbReference type="ChEBI" id="CHEBI:83834"/>
        <dbReference type="EC" id="5.2.1.8"/>
    </reaction>
</comment>
<dbReference type="PANTHER" id="PTHR47861">
    <property type="entry name" value="FKBP-TYPE PEPTIDYL-PROLYL CIS-TRANS ISOMERASE SLYD"/>
    <property type="match status" value="1"/>
</dbReference>
<keyword evidence="4" id="KW-0963">Cytoplasm</keyword>
<dbReference type="GO" id="GO:0005737">
    <property type="term" value="C:cytoplasm"/>
    <property type="evidence" value="ECO:0007669"/>
    <property type="project" value="UniProtKB-SubCell"/>
</dbReference>
<name>A0A1E3XDP0_9BACT</name>
<evidence type="ECO:0000256" key="3">
    <source>
        <dbReference type="ARBA" id="ARBA00006577"/>
    </source>
</evidence>
<keyword evidence="6" id="KW-0143">Chaperone</keyword>
<dbReference type="EMBL" id="MAYW01000021">
    <property type="protein sequence ID" value="ODS33719.1"/>
    <property type="molecule type" value="Genomic_DNA"/>
</dbReference>
<dbReference type="GO" id="GO:0042026">
    <property type="term" value="P:protein refolding"/>
    <property type="evidence" value="ECO:0007669"/>
    <property type="project" value="UniProtKB-ARBA"/>
</dbReference>
<keyword evidence="11" id="KW-0472">Membrane</keyword>
<keyword evidence="7 9" id="KW-0413">Isomerase</keyword>
<evidence type="ECO:0000313" key="13">
    <source>
        <dbReference type="EMBL" id="ODS33719.1"/>
    </source>
</evidence>